<dbReference type="AlphaFoldDB" id="X1H5T1"/>
<name>X1H5T1_9ZZZZ</name>
<accession>X1H5T1</accession>
<gene>
    <name evidence="1" type="ORF">S03H2_18696</name>
</gene>
<proteinExistence type="predicted"/>
<organism evidence="1">
    <name type="scientific">marine sediment metagenome</name>
    <dbReference type="NCBI Taxonomy" id="412755"/>
    <lineage>
        <taxon>unclassified sequences</taxon>
        <taxon>metagenomes</taxon>
        <taxon>ecological metagenomes</taxon>
    </lineage>
</organism>
<protein>
    <submittedName>
        <fullName evidence="1">Uncharacterized protein</fullName>
    </submittedName>
</protein>
<reference evidence="1" key="1">
    <citation type="journal article" date="2014" name="Front. Microbiol.">
        <title>High frequency of phylogenetically diverse reductive dehalogenase-homologous genes in deep subseafloor sedimentary metagenomes.</title>
        <authorList>
            <person name="Kawai M."/>
            <person name="Futagami T."/>
            <person name="Toyoda A."/>
            <person name="Takaki Y."/>
            <person name="Nishi S."/>
            <person name="Hori S."/>
            <person name="Arai W."/>
            <person name="Tsubouchi T."/>
            <person name="Morono Y."/>
            <person name="Uchiyama I."/>
            <person name="Ito T."/>
            <person name="Fujiyama A."/>
            <person name="Inagaki F."/>
            <person name="Takami H."/>
        </authorList>
    </citation>
    <scope>NUCLEOTIDE SEQUENCE</scope>
    <source>
        <strain evidence="1">Expedition CK06-06</strain>
    </source>
</reference>
<dbReference type="EMBL" id="BARU01009715">
    <property type="protein sequence ID" value="GAH40663.1"/>
    <property type="molecule type" value="Genomic_DNA"/>
</dbReference>
<feature type="non-terminal residue" evidence="1">
    <location>
        <position position="1"/>
    </location>
</feature>
<evidence type="ECO:0000313" key="1">
    <source>
        <dbReference type="EMBL" id="GAH40663.1"/>
    </source>
</evidence>
<comment type="caution">
    <text evidence="1">The sequence shown here is derived from an EMBL/GenBank/DDBJ whole genome shotgun (WGS) entry which is preliminary data.</text>
</comment>
<sequence>DWICAHHHMKGCGYKGSDIHLGFDPIWIEDGVIKTNGPTYTPQVIDIPVPQR</sequence>